<dbReference type="RefSeq" id="WP_026839595.1">
    <property type="nucleotide sequence ID" value="NZ_CBCSHZ010000009.1"/>
</dbReference>
<sequence length="184" mass="20640">MRRLSLSLLACITISLISCGTDSDPFLIDTTRVGSLTKEIKINQLDSVFSEDSIVRKNSGSEFFNSTSEIEIFDKEGKPLLILEPIQQFDSTSTVGYIQIMDSRFQTAKGLNNASTFGDVVKNYEISRIENTLNSAVVFIDELNLYLTIDKKDLPSSLRYDTDSRISASQIPDDAKIKYLMVSW</sequence>
<organism evidence="2 3">
    <name type="scientific">Gillisia hiemivivida</name>
    <dbReference type="NCBI Taxonomy" id="291190"/>
    <lineage>
        <taxon>Bacteria</taxon>
        <taxon>Pseudomonadati</taxon>
        <taxon>Bacteroidota</taxon>
        <taxon>Flavobacteriia</taxon>
        <taxon>Flavobacteriales</taxon>
        <taxon>Flavobacteriaceae</taxon>
        <taxon>Gillisia</taxon>
    </lineage>
</organism>
<dbReference type="PROSITE" id="PS51257">
    <property type="entry name" value="PROKAR_LIPOPROTEIN"/>
    <property type="match status" value="1"/>
</dbReference>
<accession>A0A5C6ZT04</accession>
<evidence type="ECO:0000313" key="3">
    <source>
        <dbReference type="Proteomes" id="UP000321367"/>
    </source>
</evidence>
<evidence type="ECO:0000256" key="1">
    <source>
        <dbReference type="SAM" id="SignalP"/>
    </source>
</evidence>
<dbReference type="Proteomes" id="UP000321367">
    <property type="component" value="Unassembled WGS sequence"/>
</dbReference>
<dbReference type="OrthoDB" id="1436858at2"/>
<reference evidence="2 3" key="1">
    <citation type="submission" date="2019-08" db="EMBL/GenBank/DDBJ databases">
        <title>Genome sequence of Gillisia hiemivivida IC154 (type strain).</title>
        <authorList>
            <person name="Bowman J.P."/>
        </authorList>
    </citation>
    <scope>NUCLEOTIDE SEQUENCE [LARGE SCALE GENOMIC DNA]</scope>
    <source>
        <strain evidence="2 3">IC154</strain>
    </source>
</reference>
<feature type="signal peptide" evidence="1">
    <location>
        <begin position="1"/>
        <end position="23"/>
    </location>
</feature>
<gene>
    <name evidence="2" type="ORF">ES724_11445</name>
</gene>
<dbReference type="EMBL" id="VORY01000014">
    <property type="protein sequence ID" value="TXD93038.1"/>
    <property type="molecule type" value="Genomic_DNA"/>
</dbReference>
<dbReference type="AlphaFoldDB" id="A0A5C6ZT04"/>
<keyword evidence="3" id="KW-1185">Reference proteome</keyword>
<evidence type="ECO:0000313" key="2">
    <source>
        <dbReference type="EMBL" id="TXD93038.1"/>
    </source>
</evidence>
<feature type="chain" id="PRO_5022817313" evidence="1">
    <location>
        <begin position="24"/>
        <end position="184"/>
    </location>
</feature>
<protein>
    <submittedName>
        <fullName evidence="2">Uncharacterized protein</fullName>
    </submittedName>
</protein>
<name>A0A5C6ZT04_9FLAO</name>
<keyword evidence="1" id="KW-0732">Signal</keyword>
<proteinExistence type="predicted"/>
<comment type="caution">
    <text evidence="2">The sequence shown here is derived from an EMBL/GenBank/DDBJ whole genome shotgun (WGS) entry which is preliminary data.</text>
</comment>